<dbReference type="eggNOG" id="KOG1267">
    <property type="taxonomic scope" value="Eukaryota"/>
</dbReference>
<dbReference type="FunFam" id="1.25.70.10:FF:000028">
    <property type="entry name" value="Os04g0637500 protein"/>
    <property type="match status" value="1"/>
</dbReference>
<dbReference type="EnsemblPlants" id="OMERI04G22210.1">
    <property type="protein sequence ID" value="OMERI04G22210.1"/>
    <property type="gene ID" value="OMERI04G22210"/>
</dbReference>
<dbReference type="Pfam" id="PF02536">
    <property type="entry name" value="mTERF"/>
    <property type="match status" value="2"/>
</dbReference>
<keyword evidence="5" id="KW-1185">Reference proteome</keyword>
<keyword evidence="2" id="KW-0806">Transcription termination</keyword>
<dbReference type="HOGENOM" id="CLU_034145_1_3_1"/>
<dbReference type="InterPro" id="IPR038538">
    <property type="entry name" value="MTERF_sf"/>
</dbReference>
<comment type="similarity">
    <text evidence="1">Belongs to the mTERF family.</text>
</comment>
<evidence type="ECO:0000256" key="1">
    <source>
        <dbReference type="ARBA" id="ARBA00007692"/>
    </source>
</evidence>
<proteinExistence type="inferred from homology"/>
<evidence type="ECO:0000256" key="2">
    <source>
        <dbReference type="ARBA" id="ARBA00022472"/>
    </source>
</evidence>
<sequence>MALRRLAVAGRVLLHRVESLPPPRPPLAFLSSESGVHLLRRFSTPSSTPPHFMVQYLVSKCGLSPAAAAKAAPRFAHLDSASRPDAALAFLRSQGLTRAQIREVVSWKPELLLSDVDATLDPKFRAVRALGLGRADVARLFALYPPALTYGIHTNLLPRVLFWIDFLGSAKLLMKWLAKTWLLRYSVDALLRNLSTLRSLGVQQSRITTTVRMQPTLIMQTPARFQKLVGRVDACGVPPSSGMYMWAFFALHNVSESSFRAKKAAVVGAVGCTEEEFDAMFRSAPCLVFVPAELLRRKVEFLMAKAGCDATHIVTNPVLLTLSLGKRMAPRCRVVEALRSRGVDDIGKKANLGSVMRYPEDKFVERYVLRYKEEVPELLELYPPRHCKGSSQTR</sequence>
<keyword evidence="2" id="KW-0805">Transcription regulation</keyword>
<dbReference type="InterPro" id="IPR003690">
    <property type="entry name" value="MTERF"/>
</dbReference>
<accession>A0A0E0DIX1</accession>
<dbReference type="GO" id="GO:0006353">
    <property type="term" value="P:DNA-templated transcription termination"/>
    <property type="evidence" value="ECO:0007669"/>
    <property type="project" value="UniProtKB-KW"/>
</dbReference>
<dbReference type="Proteomes" id="UP000008021">
    <property type="component" value="Chromosome 4"/>
</dbReference>
<dbReference type="PANTHER" id="PTHR13068:SF242">
    <property type="entry name" value="OS04G0637500 PROTEIN"/>
    <property type="match status" value="1"/>
</dbReference>
<reference evidence="4" key="2">
    <citation type="submission" date="2018-05" db="EMBL/GenBank/DDBJ databases">
        <title>OmerRS3 (Oryza meridionalis Reference Sequence Version 3).</title>
        <authorList>
            <person name="Zhang J."/>
            <person name="Kudrna D."/>
            <person name="Lee S."/>
            <person name="Talag J."/>
            <person name="Welchert J."/>
            <person name="Wing R.A."/>
        </authorList>
    </citation>
    <scope>NUCLEOTIDE SEQUENCE [LARGE SCALE GENOMIC DNA]</scope>
    <source>
        <strain evidence="4">cv. OR44</strain>
    </source>
</reference>
<evidence type="ECO:0000313" key="4">
    <source>
        <dbReference type="EnsemblPlants" id="OMERI04G22210.1"/>
    </source>
</evidence>
<protein>
    <submittedName>
        <fullName evidence="4">Uncharacterized protein</fullName>
    </submittedName>
</protein>
<name>A0A0E0DIX1_9ORYZ</name>
<keyword evidence="2" id="KW-0804">Transcription</keyword>
<keyword evidence="3" id="KW-0809">Transit peptide</keyword>
<evidence type="ECO:0000256" key="3">
    <source>
        <dbReference type="ARBA" id="ARBA00022946"/>
    </source>
</evidence>
<dbReference type="GO" id="GO:0003676">
    <property type="term" value="F:nucleic acid binding"/>
    <property type="evidence" value="ECO:0007669"/>
    <property type="project" value="InterPro"/>
</dbReference>
<dbReference type="Gramene" id="OMERI04G22210.1">
    <property type="protein sequence ID" value="OMERI04G22210.1"/>
    <property type="gene ID" value="OMERI04G22210"/>
</dbReference>
<dbReference type="STRING" id="40149.A0A0E0DIX1"/>
<organism evidence="4">
    <name type="scientific">Oryza meridionalis</name>
    <dbReference type="NCBI Taxonomy" id="40149"/>
    <lineage>
        <taxon>Eukaryota</taxon>
        <taxon>Viridiplantae</taxon>
        <taxon>Streptophyta</taxon>
        <taxon>Embryophyta</taxon>
        <taxon>Tracheophyta</taxon>
        <taxon>Spermatophyta</taxon>
        <taxon>Magnoliopsida</taxon>
        <taxon>Liliopsida</taxon>
        <taxon>Poales</taxon>
        <taxon>Poaceae</taxon>
        <taxon>BOP clade</taxon>
        <taxon>Oryzoideae</taxon>
        <taxon>Oryzeae</taxon>
        <taxon>Oryzinae</taxon>
        <taxon>Oryza</taxon>
    </lineage>
</organism>
<dbReference type="SMART" id="SM00733">
    <property type="entry name" value="Mterf"/>
    <property type="match status" value="5"/>
</dbReference>
<dbReference type="PANTHER" id="PTHR13068">
    <property type="entry name" value="CGI-12 PROTEIN-RELATED"/>
    <property type="match status" value="1"/>
</dbReference>
<dbReference type="Gene3D" id="1.25.70.10">
    <property type="entry name" value="Transcription termination factor 3, mitochondrial"/>
    <property type="match status" value="1"/>
</dbReference>
<reference evidence="4" key="1">
    <citation type="submission" date="2015-04" db="UniProtKB">
        <authorList>
            <consortium name="EnsemblPlants"/>
        </authorList>
    </citation>
    <scope>IDENTIFICATION</scope>
</reference>
<dbReference type="AlphaFoldDB" id="A0A0E0DIX1"/>
<evidence type="ECO:0000313" key="5">
    <source>
        <dbReference type="Proteomes" id="UP000008021"/>
    </source>
</evidence>